<feature type="region of interest" description="Disordered" evidence="2">
    <location>
        <begin position="108"/>
        <end position="147"/>
    </location>
</feature>
<dbReference type="InterPro" id="IPR033393">
    <property type="entry name" value="NRBF2_MIT"/>
</dbReference>
<sequence>MLHKIVEVKLGMDPDSPLNRAHQIERQAEKMLQSGRYDQASSCYIRAADQLEVAIQQTQNPSAVLSLRLQLENLRKQPQIIKKRQQWDQHKQDSVLTLWNGRFLNEDTPDVLRDQDPMSEVPAGGGAEPEDGERRMRTDSSESKFSSFEETDSLLAMIRQHHVIENEQPKYRVQQIMAAFRTLGSGSGRLDITEPLVSGESSQNETPRGQKLPKTRQTVVQELLTQNQELQSHLMRLFLVLESCEQENQKLKETVSDLRQELEECRMRCVTREVDHFGMGTNSRLEAPFSLMDGFAGTPPSDSLPPLSPLSPLHMPDLEDDDLI</sequence>
<feature type="domain" description="Nuclear receptor-binding factor 2 MIT" evidence="3">
    <location>
        <begin position="15"/>
        <end position="93"/>
    </location>
</feature>
<feature type="compositionally biased region" description="Basic and acidic residues" evidence="2">
    <location>
        <begin position="132"/>
        <end position="142"/>
    </location>
</feature>
<evidence type="ECO:0000313" key="5">
    <source>
        <dbReference type="Proteomes" id="UP000887568"/>
    </source>
</evidence>
<name>A0A914B5B0_PATMI</name>
<dbReference type="GO" id="GO:0006914">
    <property type="term" value="P:autophagy"/>
    <property type="evidence" value="ECO:0007669"/>
    <property type="project" value="InterPro"/>
</dbReference>
<evidence type="ECO:0000313" key="4">
    <source>
        <dbReference type="EnsemblMetazoa" id="XP_038071134.1"/>
    </source>
</evidence>
<dbReference type="Gene3D" id="1.20.58.80">
    <property type="entry name" value="Phosphotransferase system, lactose/cellobiose-type IIA subunit"/>
    <property type="match status" value="1"/>
</dbReference>
<feature type="coiled-coil region" evidence="1">
    <location>
        <begin position="234"/>
        <end position="268"/>
    </location>
</feature>
<dbReference type="AlphaFoldDB" id="A0A914B5B0"/>
<keyword evidence="1" id="KW-0175">Coiled coil</keyword>
<dbReference type="InterPro" id="IPR039679">
    <property type="entry name" value="NRBF2"/>
</dbReference>
<feature type="region of interest" description="Disordered" evidence="2">
    <location>
        <begin position="293"/>
        <end position="324"/>
    </location>
</feature>
<reference evidence="4" key="1">
    <citation type="submission" date="2022-11" db="UniProtKB">
        <authorList>
            <consortium name="EnsemblMetazoa"/>
        </authorList>
    </citation>
    <scope>IDENTIFICATION</scope>
</reference>
<feature type="region of interest" description="Disordered" evidence="2">
    <location>
        <begin position="193"/>
        <end position="215"/>
    </location>
</feature>
<dbReference type="RefSeq" id="XP_038071134.1">
    <property type="nucleotide sequence ID" value="XM_038215206.1"/>
</dbReference>
<dbReference type="EnsemblMetazoa" id="XM_038215206.1">
    <property type="protein sequence ID" value="XP_038071134.1"/>
    <property type="gene ID" value="LOC119740018"/>
</dbReference>
<dbReference type="Proteomes" id="UP000887568">
    <property type="component" value="Unplaced"/>
</dbReference>
<accession>A0A914B5B0</accession>
<protein>
    <recommendedName>
        <fullName evidence="3">Nuclear receptor-binding factor 2 MIT domain-containing protein</fullName>
    </recommendedName>
</protein>
<dbReference type="Pfam" id="PF17169">
    <property type="entry name" value="NRBF2_MIT"/>
    <property type="match status" value="1"/>
</dbReference>
<keyword evidence="5" id="KW-1185">Reference proteome</keyword>
<evidence type="ECO:0000256" key="2">
    <source>
        <dbReference type="SAM" id="MobiDB-lite"/>
    </source>
</evidence>
<dbReference type="OMA" id="RAHQCER"/>
<dbReference type="OrthoDB" id="3694230at2759"/>
<dbReference type="PANTHER" id="PTHR14964">
    <property type="entry name" value="NUCLEAR RECEPTOR BINDING FACTOR 2"/>
    <property type="match status" value="1"/>
</dbReference>
<proteinExistence type="predicted"/>
<dbReference type="PANTHER" id="PTHR14964:SF2">
    <property type="entry name" value="NUCLEAR RECEPTOR-BINDING FACTOR 2"/>
    <property type="match status" value="1"/>
</dbReference>
<dbReference type="SUPFAM" id="SSF140361">
    <property type="entry name" value="MIT domain-like"/>
    <property type="match status" value="1"/>
</dbReference>
<dbReference type="GeneID" id="119740018"/>
<evidence type="ECO:0000259" key="3">
    <source>
        <dbReference type="Pfam" id="PF17169"/>
    </source>
</evidence>
<organism evidence="4 5">
    <name type="scientific">Patiria miniata</name>
    <name type="common">Bat star</name>
    <name type="synonym">Asterina miniata</name>
    <dbReference type="NCBI Taxonomy" id="46514"/>
    <lineage>
        <taxon>Eukaryota</taxon>
        <taxon>Metazoa</taxon>
        <taxon>Echinodermata</taxon>
        <taxon>Eleutherozoa</taxon>
        <taxon>Asterozoa</taxon>
        <taxon>Asteroidea</taxon>
        <taxon>Valvatacea</taxon>
        <taxon>Valvatida</taxon>
        <taxon>Asterinidae</taxon>
        <taxon>Patiria</taxon>
    </lineage>
</organism>
<evidence type="ECO:0000256" key="1">
    <source>
        <dbReference type="SAM" id="Coils"/>
    </source>
</evidence>